<dbReference type="GeneID" id="80558597"/>
<organism evidence="1 2">
    <name type="scientific">Cotonvirus japonicus</name>
    <dbReference type="NCBI Taxonomy" id="2811091"/>
    <lineage>
        <taxon>Viruses</taxon>
        <taxon>Varidnaviria</taxon>
        <taxon>Bamfordvirae</taxon>
        <taxon>Nucleocytoviricota</taxon>
        <taxon>Megaviricetes</taxon>
        <taxon>Imitervirales</taxon>
        <taxon>Mimiviridae</taxon>
        <taxon>Megamimivirinae</taxon>
        <taxon>Cotonvirus</taxon>
        <taxon>Cotonvirus japonicum</taxon>
    </lineage>
</organism>
<reference evidence="1 2" key="1">
    <citation type="submission" date="2021-02" db="EMBL/GenBank/DDBJ databases">
        <title>Cotonvirus japonicus, which uses Golgi apparatus of host cells for its virion factory, phylogenetically links tailed tupanvirus and icosahedral mimivirus.</title>
        <authorList>
            <person name="Takahashi H."/>
            <person name="Fukaya S."/>
            <person name="Song C."/>
            <person name="Murata K."/>
            <person name="Takemura M."/>
        </authorList>
    </citation>
    <scope>NUCLEOTIDE SEQUENCE [LARGE SCALE GENOMIC DNA]</scope>
</reference>
<sequence>MTDQTNTQIIIPLNEITKRLSNKAKEVLTELIGNENLINEIIKFINTFINEDKLSQYTYEIKKIILSVGKGIETGVEESIEILVSIRTILKDLYSHLESLKTTKLTKTDRLFVANNIEYIRHAVIVMAIDGIDESDFISKDGLIKILKFIKSIGHLVIDMTNKKNFPFCCFKARD</sequence>
<protein>
    <submittedName>
        <fullName evidence="1">Uncharacterized protein</fullName>
    </submittedName>
</protein>
<name>A0ABM7NT91_9VIRU</name>
<evidence type="ECO:0000313" key="1">
    <source>
        <dbReference type="EMBL" id="BCS83392.1"/>
    </source>
</evidence>
<dbReference type="RefSeq" id="YP_010842000.1">
    <property type="nucleotide sequence ID" value="NC_079139.1"/>
</dbReference>
<proteinExistence type="predicted"/>
<accession>A0ABM7NT91</accession>
<keyword evidence="2" id="KW-1185">Reference proteome</keyword>
<dbReference type="EMBL" id="AP024483">
    <property type="protein sequence ID" value="BCS83392.1"/>
    <property type="molecule type" value="Genomic_DNA"/>
</dbReference>
<evidence type="ECO:0000313" key="2">
    <source>
        <dbReference type="Proteomes" id="UP001321479"/>
    </source>
</evidence>
<dbReference type="Proteomes" id="UP001321479">
    <property type="component" value="Segment"/>
</dbReference>